<dbReference type="AlphaFoldDB" id="A0A0F9FWU0"/>
<proteinExistence type="predicted"/>
<reference evidence="1" key="1">
    <citation type="journal article" date="2015" name="Nature">
        <title>Complex archaea that bridge the gap between prokaryotes and eukaryotes.</title>
        <authorList>
            <person name="Spang A."/>
            <person name="Saw J.H."/>
            <person name="Jorgensen S.L."/>
            <person name="Zaremba-Niedzwiedzka K."/>
            <person name="Martijn J."/>
            <person name="Lind A.E."/>
            <person name="van Eijk R."/>
            <person name="Schleper C."/>
            <person name="Guy L."/>
            <person name="Ettema T.J."/>
        </authorList>
    </citation>
    <scope>NUCLEOTIDE SEQUENCE</scope>
</reference>
<sequence length="79" mass="9063">MKKVINPPGQISSISCGQSKYVKTQLRFNNGCRIAVHLTNRGKLIIEYYDQNHKLIQQQTIKFSVLDETIETKLISGRK</sequence>
<dbReference type="EMBL" id="LAZR01028700">
    <property type="protein sequence ID" value="KKL61810.1"/>
    <property type="molecule type" value="Genomic_DNA"/>
</dbReference>
<organism evidence="1">
    <name type="scientific">marine sediment metagenome</name>
    <dbReference type="NCBI Taxonomy" id="412755"/>
    <lineage>
        <taxon>unclassified sequences</taxon>
        <taxon>metagenomes</taxon>
        <taxon>ecological metagenomes</taxon>
    </lineage>
</organism>
<gene>
    <name evidence="1" type="ORF">LCGC14_2191580</name>
</gene>
<name>A0A0F9FWU0_9ZZZZ</name>
<comment type="caution">
    <text evidence="1">The sequence shown here is derived from an EMBL/GenBank/DDBJ whole genome shotgun (WGS) entry which is preliminary data.</text>
</comment>
<dbReference type="PROSITE" id="PS51257">
    <property type="entry name" value="PROKAR_LIPOPROTEIN"/>
    <property type="match status" value="1"/>
</dbReference>
<accession>A0A0F9FWU0</accession>
<protein>
    <submittedName>
        <fullName evidence="1">Uncharacterized protein</fullName>
    </submittedName>
</protein>
<evidence type="ECO:0000313" key="1">
    <source>
        <dbReference type="EMBL" id="KKL61810.1"/>
    </source>
</evidence>